<proteinExistence type="predicted"/>
<dbReference type="EMBL" id="BARS01011117">
    <property type="protein sequence ID" value="GAF99282.1"/>
    <property type="molecule type" value="Genomic_DNA"/>
</dbReference>
<comment type="caution">
    <text evidence="1">The sequence shown here is derived from an EMBL/GenBank/DDBJ whole genome shotgun (WGS) entry which is preliminary data.</text>
</comment>
<reference evidence="1" key="1">
    <citation type="journal article" date="2014" name="Front. Microbiol.">
        <title>High frequency of phylogenetically diverse reductive dehalogenase-homologous genes in deep subseafloor sedimentary metagenomes.</title>
        <authorList>
            <person name="Kawai M."/>
            <person name="Futagami T."/>
            <person name="Toyoda A."/>
            <person name="Takaki Y."/>
            <person name="Nishi S."/>
            <person name="Hori S."/>
            <person name="Arai W."/>
            <person name="Tsubouchi T."/>
            <person name="Morono Y."/>
            <person name="Uchiyama I."/>
            <person name="Ito T."/>
            <person name="Fujiyama A."/>
            <person name="Inagaki F."/>
            <person name="Takami H."/>
        </authorList>
    </citation>
    <scope>NUCLEOTIDE SEQUENCE</scope>
    <source>
        <strain evidence="1">Expedition CK06-06</strain>
    </source>
</reference>
<name>X0UFV0_9ZZZZ</name>
<organism evidence="1">
    <name type="scientific">marine sediment metagenome</name>
    <dbReference type="NCBI Taxonomy" id="412755"/>
    <lineage>
        <taxon>unclassified sequences</taxon>
        <taxon>metagenomes</taxon>
        <taxon>ecological metagenomes</taxon>
    </lineage>
</organism>
<sequence length="73" mass="8888">MIKFKTTTRYKRLKGKKVPLCDYHGICKNKAYREVYPFFLKKYKIKGWSYLCKKHFEQELKKFKGKLPCCDVD</sequence>
<accession>X0UFV0</accession>
<evidence type="ECO:0000313" key="1">
    <source>
        <dbReference type="EMBL" id="GAF99282.1"/>
    </source>
</evidence>
<gene>
    <name evidence="1" type="ORF">S01H1_20342</name>
</gene>
<protein>
    <submittedName>
        <fullName evidence="1">Uncharacterized protein</fullName>
    </submittedName>
</protein>
<dbReference type="AlphaFoldDB" id="X0UFV0"/>